<dbReference type="SUPFAM" id="SSF81383">
    <property type="entry name" value="F-box domain"/>
    <property type="match status" value="1"/>
</dbReference>
<dbReference type="SUPFAM" id="SSF52047">
    <property type="entry name" value="RNI-like"/>
    <property type="match status" value="1"/>
</dbReference>
<dbReference type="InterPro" id="IPR055294">
    <property type="entry name" value="FBL60-like"/>
</dbReference>
<accession>A0A835HX46</accession>
<dbReference type="Proteomes" id="UP000631114">
    <property type="component" value="Unassembled WGS sequence"/>
</dbReference>
<feature type="domain" description="F-box" evidence="2">
    <location>
        <begin position="47"/>
        <end position="100"/>
    </location>
</feature>
<protein>
    <recommendedName>
        <fullName evidence="2">F-box domain-containing protein</fullName>
    </recommendedName>
</protein>
<evidence type="ECO:0000313" key="3">
    <source>
        <dbReference type="EMBL" id="KAF9608570.1"/>
    </source>
</evidence>
<dbReference type="InterPro" id="IPR053781">
    <property type="entry name" value="F-box_AtFBL13-like"/>
</dbReference>
<dbReference type="PROSITE" id="PS50181">
    <property type="entry name" value="FBOX"/>
    <property type="match status" value="1"/>
</dbReference>
<gene>
    <name evidence="3" type="ORF">IFM89_010002</name>
</gene>
<dbReference type="InterPro" id="IPR036047">
    <property type="entry name" value="F-box-like_dom_sf"/>
</dbReference>
<keyword evidence="4" id="KW-1185">Reference proteome</keyword>
<feature type="compositionally biased region" description="Low complexity" evidence="1">
    <location>
        <begin position="1"/>
        <end position="18"/>
    </location>
</feature>
<dbReference type="InterPro" id="IPR001810">
    <property type="entry name" value="F-box_dom"/>
</dbReference>
<feature type="region of interest" description="Disordered" evidence="1">
    <location>
        <begin position="1"/>
        <end position="26"/>
    </location>
</feature>
<dbReference type="Gene3D" id="1.20.1280.50">
    <property type="match status" value="1"/>
</dbReference>
<dbReference type="Gene3D" id="3.80.10.10">
    <property type="entry name" value="Ribonuclease Inhibitor"/>
    <property type="match status" value="1"/>
</dbReference>
<proteinExistence type="predicted"/>
<reference evidence="3 4" key="1">
    <citation type="submission" date="2020-10" db="EMBL/GenBank/DDBJ databases">
        <title>The Coptis chinensis genome and diversification of protoberbering-type alkaloids.</title>
        <authorList>
            <person name="Wang B."/>
            <person name="Shu S."/>
            <person name="Song C."/>
            <person name="Liu Y."/>
        </authorList>
    </citation>
    <scope>NUCLEOTIDE SEQUENCE [LARGE SCALE GENOMIC DNA]</scope>
    <source>
        <strain evidence="3">HL-2020</strain>
        <tissue evidence="3">Leaf</tissue>
    </source>
</reference>
<dbReference type="InterPro" id="IPR032675">
    <property type="entry name" value="LRR_dom_sf"/>
</dbReference>
<evidence type="ECO:0000313" key="4">
    <source>
        <dbReference type="Proteomes" id="UP000631114"/>
    </source>
</evidence>
<comment type="caution">
    <text evidence="3">The sequence shown here is derived from an EMBL/GenBank/DDBJ whole genome shotgun (WGS) entry which is preliminary data.</text>
</comment>
<dbReference type="Pfam" id="PF00646">
    <property type="entry name" value="F-box"/>
    <property type="match status" value="1"/>
</dbReference>
<sequence length="476" mass="54738">MSIDSSSSPSYTGSYDSYEQSESEEDYYYGVPSIPKRRRTSLSSNGQDKISTLPDSLLYKILSFLNVQEVIATSFLSKRWMPLWKTHPYLNFSHYLWKSRRGTNRFAGFVDNFLLLREDRDIERFHLSCTRSCDYFDQILNWIRVAIKRQVKEVVLDFDSLPFNVLPRFIFTSEISVFKLNYHGNKKREGIQLPGSMCMAPELKTLKLTCATLPQSNSNREVVMSCPMLENLCLSYCVLDNIDILNISAPQLVNLVIETEDKSRCKIKLCTPKLVSLLLKGSPHRDYSLHCLFSLVKARLQFSHGGVHPKLLNNIFISLNNATTIELSGQSSREVRSRDMPPDELWPIFYNLKCLGITEWSGVSCNRPICNLLRNSPYIETLVLGINQIYKEDWGKLFPCIDRLKSLEIWGIEGCEDELKFIEFVLKFAIVLENIAVRTLRASSGHREKKLEMFGNQMLSLPTASARVKILFMLRA</sequence>
<dbReference type="PANTHER" id="PTHR31293">
    <property type="entry name" value="RNI-LIKE SUPERFAMILY PROTEIN"/>
    <property type="match status" value="1"/>
</dbReference>
<dbReference type="CDD" id="cd22160">
    <property type="entry name" value="F-box_AtFBL13-like"/>
    <property type="match status" value="1"/>
</dbReference>
<evidence type="ECO:0000259" key="2">
    <source>
        <dbReference type="PROSITE" id="PS50181"/>
    </source>
</evidence>
<name>A0A835HX46_9MAGN</name>
<dbReference type="OrthoDB" id="1848700at2759"/>
<evidence type="ECO:0000256" key="1">
    <source>
        <dbReference type="SAM" id="MobiDB-lite"/>
    </source>
</evidence>
<organism evidence="3 4">
    <name type="scientific">Coptis chinensis</name>
    <dbReference type="NCBI Taxonomy" id="261450"/>
    <lineage>
        <taxon>Eukaryota</taxon>
        <taxon>Viridiplantae</taxon>
        <taxon>Streptophyta</taxon>
        <taxon>Embryophyta</taxon>
        <taxon>Tracheophyta</taxon>
        <taxon>Spermatophyta</taxon>
        <taxon>Magnoliopsida</taxon>
        <taxon>Ranunculales</taxon>
        <taxon>Ranunculaceae</taxon>
        <taxon>Coptidoideae</taxon>
        <taxon>Coptis</taxon>
    </lineage>
</organism>
<dbReference type="AlphaFoldDB" id="A0A835HX46"/>
<dbReference type="PANTHER" id="PTHR31293:SF12">
    <property type="entry name" value="RNI-LIKE SUPERFAMILY PROTEIN"/>
    <property type="match status" value="1"/>
</dbReference>
<dbReference type="EMBL" id="JADFTS010000004">
    <property type="protein sequence ID" value="KAF9608570.1"/>
    <property type="molecule type" value="Genomic_DNA"/>
</dbReference>